<name>A0AAD2A8I2_9LAMI</name>
<dbReference type="AlphaFoldDB" id="A0AAD2A8I2"/>
<accession>A0AAD2A8I2</accession>
<protein>
    <recommendedName>
        <fullName evidence="5">Pentatricopeptide repeat-containing protein</fullName>
    </recommendedName>
</protein>
<dbReference type="PROSITE" id="PS51375">
    <property type="entry name" value="PPR"/>
    <property type="match status" value="1"/>
</dbReference>
<dbReference type="Pfam" id="PF01535">
    <property type="entry name" value="PPR"/>
    <property type="match status" value="1"/>
</dbReference>
<dbReference type="Gene3D" id="1.25.40.10">
    <property type="entry name" value="Tetratricopeptide repeat domain"/>
    <property type="match status" value="1"/>
</dbReference>
<dbReference type="InterPro" id="IPR002885">
    <property type="entry name" value="PPR_rpt"/>
</dbReference>
<gene>
    <name evidence="3" type="ORF">FPE_LOCUS28105</name>
</gene>
<dbReference type="GO" id="GO:0009451">
    <property type="term" value="P:RNA modification"/>
    <property type="evidence" value="ECO:0007669"/>
    <property type="project" value="InterPro"/>
</dbReference>
<feature type="repeat" description="PPR" evidence="2">
    <location>
        <begin position="7"/>
        <end position="41"/>
    </location>
</feature>
<dbReference type="Proteomes" id="UP000834106">
    <property type="component" value="Chromosome 17"/>
</dbReference>
<evidence type="ECO:0000256" key="2">
    <source>
        <dbReference type="PROSITE-ProRule" id="PRU00708"/>
    </source>
</evidence>
<reference evidence="3" key="1">
    <citation type="submission" date="2023-05" db="EMBL/GenBank/DDBJ databases">
        <authorList>
            <person name="Huff M."/>
        </authorList>
    </citation>
    <scope>NUCLEOTIDE SEQUENCE</scope>
</reference>
<proteinExistence type="predicted"/>
<evidence type="ECO:0008006" key="5">
    <source>
        <dbReference type="Google" id="ProtNLM"/>
    </source>
</evidence>
<dbReference type="PANTHER" id="PTHR47926:SF436">
    <property type="entry name" value="PENTATRICOPEPTIDE REPEAT-CONTAINING PROTEIN ELI1, CHLOROPLASTIC-LIKE ISOFORM X2"/>
    <property type="match status" value="1"/>
</dbReference>
<dbReference type="GO" id="GO:0003723">
    <property type="term" value="F:RNA binding"/>
    <property type="evidence" value="ECO:0007669"/>
    <property type="project" value="InterPro"/>
</dbReference>
<evidence type="ECO:0000313" key="3">
    <source>
        <dbReference type="EMBL" id="CAI9780675.1"/>
    </source>
</evidence>
<keyword evidence="1" id="KW-0677">Repeat</keyword>
<organism evidence="3 4">
    <name type="scientific">Fraxinus pennsylvanica</name>
    <dbReference type="NCBI Taxonomy" id="56036"/>
    <lineage>
        <taxon>Eukaryota</taxon>
        <taxon>Viridiplantae</taxon>
        <taxon>Streptophyta</taxon>
        <taxon>Embryophyta</taxon>
        <taxon>Tracheophyta</taxon>
        <taxon>Spermatophyta</taxon>
        <taxon>Magnoliopsida</taxon>
        <taxon>eudicotyledons</taxon>
        <taxon>Gunneridae</taxon>
        <taxon>Pentapetalae</taxon>
        <taxon>asterids</taxon>
        <taxon>lamiids</taxon>
        <taxon>Lamiales</taxon>
        <taxon>Oleaceae</taxon>
        <taxon>Oleeae</taxon>
        <taxon>Fraxinus</taxon>
    </lineage>
</organism>
<evidence type="ECO:0000313" key="4">
    <source>
        <dbReference type="Proteomes" id="UP000834106"/>
    </source>
</evidence>
<dbReference type="PANTHER" id="PTHR47926">
    <property type="entry name" value="PENTATRICOPEPTIDE REPEAT-CONTAINING PROTEIN"/>
    <property type="match status" value="1"/>
</dbReference>
<sequence>MENAETDVIVFIALLDIYVKCGRNNSAFRVFQSMPSRNGKGTDVLMMFDQMVKEVKPDYVTFIALLEEADAEIRGMTMSPNEIVRAYRFCSVHRKLELRERLKQELVQMYPQNTEYHVLLSNVKAQPGTLEMADSLRKVLKTRGIGKFPRISSMHIGGKVLHFSPGNKSHP</sequence>
<dbReference type="InterPro" id="IPR011990">
    <property type="entry name" value="TPR-like_helical_dom_sf"/>
</dbReference>
<dbReference type="EMBL" id="OU503052">
    <property type="protein sequence ID" value="CAI9780675.1"/>
    <property type="molecule type" value="Genomic_DNA"/>
</dbReference>
<dbReference type="InterPro" id="IPR046960">
    <property type="entry name" value="PPR_At4g14850-like_plant"/>
</dbReference>
<evidence type="ECO:0000256" key="1">
    <source>
        <dbReference type="ARBA" id="ARBA00022737"/>
    </source>
</evidence>
<keyword evidence="4" id="KW-1185">Reference proteome</keyword>